<sequence>MALLPRLLWLLSLTTVLTSITTHAFLPLHETGNGKHFTVASDDWSCSPLILPVTETRDPFYRWVTAMKPKAPRFEGHHDYLCDESLKNYQTWENCLPITTRFDEEECAGADRTDLLTGTKRAPCQASVLHMLLVDVYAELEQAGGEPALVFGTLLGAVRDEGIIPFTEDVDVGYQLQDDPMPIVRRSLQVRGYHVFMDSIWRVCVAPTHPLASRLYDPTLAAPIETCTGPYLDLYRMEPDTEVGGHWNIERTQRRNDSIPIEKILPYSKVKVNGVKYDTLADPVDFLMEEYGASYLRPMSDRRRKE</sequence>
<evidence type="ECO:0000313" key="2">
    <source>
        <dbReference type="EMBL" id="KAL3661148.1"/>
    </source>
</evidence>
<gene>
    <name evidence="2" type="ORF">V7S43_013757</name>
</gene>
<name>A0ABD3F347_9STRA</name>
<protein>
    <submittedName>
        <fullName evidence="2">Uncharacterized protein</fullName>
    </submittedName>
</protein>
<accession>A0ABD3F347</accession>
<comment type="caution">
    <text evidence="2">The sequence shown here is derived from an EMBL/GenBank/DDBJ whole genome shotgun (WGS) entry which is preliminary data.</text>
</comment>
<keyword evidence="1" id="KW-0732">Signal</keyword>
<keyword evidence="3" id="KW-1185">Reference proteome</keyword>
<proteinExistence type="predicted"/>
<dbReference type="EMBL" id="JBIMZQ010000037">
    <property type="protein sequence ID" value="KAL3661148.1"/>
    <property type="molecule type" value="Genomic_DNA"/>
</dbReference>
<dbReference type="InterPro" id="IPR052613">
    <property type="entry name" value="LicD_transferase"/>
</dbReference>
<dbReference type="Proteomes" id="UP001632037">
    <property type="component" value="Unassembled WGS sequence"/>
</dbReference>
<reference evidence="2 3" key="1">
    <citation type="submission" date="2024-09" db="EMBL/GenBank/DDBJ databases">
        <title>Genome sequencing and assembly of Phytophthora oleae, isolate VK10A, causative agent of rot of olive drupes.</title>
        <authorList>
            <person name="Conti Taguali S."/>
            <person name="Riolo M."/>
            <person name="La Spada F."/>
            <person name="Cacciola S.O."/>
            <person name="Dionisio G."/>
        </authorList>
    </citation>
    <scope>NUCLEOTIDE SEQUENCE [LARGE SCALE GENOMIC DNA]</scope>
    <source>
        <strain evidence="2 3">VK10A</strain>
    </source>
</reference>
<feature type="signal peptide" evidence="1">
    <location>
        <begin position="1"/>
        <end position="19"/>
    </location>
</feature>
<dbReference type="PANTHER" id="PTHR13627">
    <property type="entry name" value="FUKUTIN RELATED PROTEIN"/>
    <property type="match status" value="1"/>
</dbReference>
<dbReference type="PANTHER" id="PTHR13627:SF33">
    <property type="entry name" value="LICD FAMILY PROTEIN"/>
    <property type="match status" value="1"/>
</dbReference>
<evidence type="ECO:0000256" key="1">
    <source>
        <dbReference type="SAM" id="SignalP"/>
    </source>
</evidence>
<dbReference type="AlphaFoldDB" id="A0ABD3F347"/>
<evidence type="ECO:0000313" key="3">
    <source>
        <dbReference type="Proteomes" id="UP001632037"/>
    </source>
</evidence>
<organism evidence="2 3">
    <name type="scientific">Phytophthora oleae</name>
    <dbReference type="NCBI Taxonomy" id="2107226"/>
    <lineage>
        <taxon>Eukaryota</taxon>
        <taxon>Sar</taxon>
        <taxon>Stramenopiles</taxon>
        <taxon>Oomycota</taxon>
        <taxon>Peronosporomycetes</taxon>
        <taxon>Peronosporales</taxon>
        <taxon>Peronosporaceae</taxon>
        <taxon>Phytophthora</taxon>
    </lineage>
</organism>
<feature type="chain" id="PRO_5044890744" evidence="1">
    <location>
        <begin position="20"/>
        <end position="306"/>
    </location>
</feature>